<feature type="transmembrane region" description="Helical" evidence="6">
    <location>
        <begin position="175"/>
        <end position="195"/>
    </location>
</feature>
<dbReference type="Pfam" id="PF07690">
    <property type="entry name" value="MFS_1"/>
    <property type="match status" value="1"/>
</dbReference>
<keyword evidence="4 6" id="KW-1133">Transmembrane helix</keyword>
<dbReference type="PANTHER" id="PTHR23511:SF36">
    <property type="entry name" value="EG:BACR7A4.13 PROTEIN-RELATED"/>
    <property type="match status" value="1"/>
</dbReference>
<comment type="subcellular location">
    <subcellularLocation>
        <location evidence="1">Membrane</location>
        <topology evidence="1">Multi-pass membrane protein</topology>
    </subcellularLocation>
</comment>
<evidence type="ECO:0000313" key="9">
    <source>
        <dbReference type="Proteomes" id="UP001153712"/>
    </source>
</evidence>
<protein>
    <recommendedName>
        <fullName evidence="7">Major facilitator superfamily (MFS) profile domain-containing protein</fullName>
    </recommendedName>
</protein>
<name>A0A9P0DV63_PHYSR</name>
<keyword evidence="2" id="KW-0813">Transport</keyword>
<keyword evidence="5 6" id="KW-0472">Membrane</keyword>
<feature type="transmembrane region" description="Helical" evidence="6">
    <location>
        <begin position="131"/>
        <end position="154"/>
    </location>
</feature>
<dbReference type="Gene3D" id="1.20.1250.20">
    <property type="entry name" value="MFS general substrate transporter like domains"/>
    <property type="match status" value="1"/>
</dbReference>
<feature type="transmembrane region" description="Helical" evidence="6">
    <location>
        <begin position="445"/>
        <end position="465"/>
    </location>
</feature>
<feature type="transmembrane region" description="Helical" evidence="6">
    <location>
        <begin position="504"/>
        <end position="521"/>
    </location>
</feature>
<evidence type="ECO:0000256" key="4">
    <source>
        <dbReference type="ARBA" id="ARBA00022989"/>
    </source>
</evidence>
<feature type="transmembrane region" description="Helical" evidence="6">
    <location>
        <begin position="386"/>
        <end position="408"/>
    </location>
</feature>
<feature type="transmembrane region" description="Helical" evidence="6">
    <location>
        <begin position="40"/>
        <end position="65"/>
    </location>
</feature>
<feature type="transmembrane region" description="Helical" evidence="6">
    <location>
        <begin position="415"/>
        <end position="433"/>
    </location>
</feature>
<evidence type="ECO:0000256" key="1">
    <source>
        <dbReference type="ARBA" id="ARBA00004141"/>
    </source>
</evidence>
<dbReference type="Proteomes" id="UP001153712">
    <property type="component" value="Chromosome 2"/>
</dbReference>
<dbReference type="GO" id="GO:0016020">
    <property type="term" value="C:membrane"/>
    <property type="evidence" value="ECO:0007669"/>
    <property type="project" value="UniProtKB-SubCell"/>
</dbReference>
<evidence type="ECO:0000256" key="6">
    <source>
        <dbReference type="SAM" id="Phobius"/>
    </source>
</evidence>
<dbReference type="InterPro" id="IPR036259">
    <property type="entry name" value="MFS_trans_sf"/>
</dbReference>
<dbReference type="InterPro" id="IPR020846">
    <property type="entry name" value="MFS_dom"/>
</dbReference>
<dbReference type="SUPFAM" id="SSF103473">
    <property type="entry name" value="MFS general substrate transporter"/>
    <property type="match status" value="1"/>
</dbReference>
<evidence type="ECO:0000256" key="3">
    <source>
        <dbReference type="ARBA" id="ARBA00022692"/>
    </source>
</evidence>
<proteinExistence type="predicted"/>
<evidence type="ECO:0000256" key="5">
    <source>
        <dbReference type="ARBA" id="ARBA00023136"/>
    </source>
</evidence>
<accession>A0A9P0DV63</accession>
<feature type="transmembrane region" description="Helical" evidence="6">
    <location>
        <begin position="472"/>
        <end position="492"/>
    </location>
</feature>
<feature type="transmembrane region" description="Helical" evidence="6">
    <location>
        <begin position="317"/>
        <end position="338"/>
    </location>
</feature>
<dbReference type="OrthoDB" id="3936150at2759"/>
<dbReference type="PROSITE" id="PS50850">
    <property type="entry name" value="MFS"/>
    <property type="match status" value="1"/>
</dbReference>
<feature type="transmembrane region" description="Helical" evidence="6">
    <location>
        <begin position="80"/>
        <end position="100"/>
    </location>
</feature>
<dbReference type="InterPro" id="IPR011701">
    <property type="entry name" value="MFS"/>
</dbReference>
<evidence type="ECO:0000256" key="2">
    <source>
        <dbReference type="ARBA" id="ARBA00022448"/>
    </source>
</evidence>
<dbReference type="FunFam" id="1.20.1250.20:FF:000232">
    <property type="entry name" value="Organic cation/carnitine transporter 7"/>
    <property type="match status" value="1"/>
</dbReference>
<dbReference type="EMBL" id="OU900095">
    <property type="protein sequence ID" value="CAH1169081.1"/>
    <property type="molecule type" value="Genomic_DNA"/>
</dbReference>
<sequence>MSESIKKPNELYSLISINKAQGPSSFEDAVRKTGFGKFNIMLMVLAFCGIFSPMFETTTMSYIFAPAKCDLDLSLQDKGYLNSAVFAGMISSSFIWGFLLDTFGRRRLMIVGYFMDATVVFLSSLSQNFTMLIICKFLGGAIINGPFSAMIAYLSEFHSSKYRSRIQLMNGTLTSLAQIVLPLLAWGILPLPIHWTSHNFTLNSWNIFLMLTGLAPFISGIIFFFLPESPKYLMTSGENEKAMEVLQTVYSWNTGKPPETYPIKELIQEIPSNKTEEEEDDEDDVASVIDHKSKLYAVNEGLQNFAPLFRSPYLGNFLLIAVIEVMFLTSLNMLRLWMPQLFQALEDYKMGHNGSTTDLCTMLEVLKPSATNGTCVAQNVSKSSVYINSMLVSSLSISCYILTASVIVRVGKKKVLICLAFVGAISCMSLYIAKGTVLTTVLTSVFVSCGNVGSNVVLAITVDVFPTTLRAFTVSLIMAIARLGITCGNLIFPMLLKAGCAPPFFVVGGAVAVGGILSFLLPNTENRALQ</sequence>
<feature type="domain" description="Major facilitator superfamily (MFS) profile" evidence="7">
    <location>
        <begin position="42"/>
        <end position="526"/>
    </location>
</feature>
<evidence type="ECO:0000313" key="8">
    <source>
        <dbReference type="EMBL" id="CAH1169081.1"/>
    </source>
</evidence>
<keyword evidence="9" id="KW-1185">Reference proteome</keyword>
<feature type="transmembrane region" description="Helical" evidence="6">
    <location>
        <begin position="107"/>
        <end position="125"/>
    </location>
</feature>
<dbReference type="PANTHER" id="PTHR23511">
    <property type="entry name" value="SYNAPTIC VESICLE GLYCOPROTEIN 2"/>
    <property type="match status" value="1"/>
</dbReference>
<organism evidence="8 9">
    <name type="scientific">Phyllotreta striolata</name>
    <name type="common">Striped flea beetle</name>
    <name type="synonym">Crioceris striolata</name>
    <dbReference type="NCBI Taxonomy" id="444603"/>
    <lineage>
        <taxon>Eukaryota</taxon>
        <taxon>Metazoa</taxon>
        <taxon>Ecdysozoa</taxon>
        <taxon>Arthropoda</taxon>
        <taxon>Hexapoda</taxon>
        <taxon>Insecta</taxon>
        <taxon>Pterygota</taxon>
        <taxon>Neoptera</taxon>
        <taxon>Endopterygota</taxon>
        <taxon>Coleoptera</taxon>
        <taxon>Polyphaga</taxon>
        <taxon>Cucujiformia</taxon>
        <taxon>Chrysomeloidea</taxon>
        <taxon>Chrysomelidae</taxon>
        <taxon>Galerucinae</taxon>
        <taxon>Alticini</taxon>
        <taxon>Phyllotreta</taxon>
    </lineage>
</organism>
<feature type="transmembrane region" description="Helical" evidence="6">
    <location>
        <begin position="207"/>
        <end position="226"/>
    </location>
</feature>
<evidence type="ECO:0000259" key="7">
    <source>
        <dbReference type="PROSITE" id="PS50850"/>
    </source>
</evidence>
<reference evidence="8" key="1">
    <citation type="submission" date="2022-01" db="EMBL/GenBank/DDBJ databases">
        <authorList>
            <person name="King R."/>
        </authorList>
    </citation>
    <scope>NUCLEOTIDE SEQUENCE</scope>
</reference>
<dbReference type="GO" id="GO:0022857">
    <property type="term" value="F:transmembrane transporter activity"/>
    <property type="evidence" value="ECO:0007669"/>
    <property type="project" value="InterPro"/>
</dbReference>
<keyword evidence="3 6" id="KW-0812">Transmembrane</keyword>
<dbReference type="AlphaFoldDB" id="A0A9P0DV63"/>
<gene>
    <name evidence="8" type="ORF">PHYEVI_LOCUS5651</name>
</gene>